<evidence type="ECO:0000313" key="1">
    <source>
        <dbReference type="EMBL" id="WPH01590.1"/>
    </source>
</evidence>
<dbReference type="Gene3D" id="3.40.50.150">
    <property type="entry name" value="Vaccinia Virus protein VP39"/>
    <property type="match status" value="1"/>
</dbReference>
<dbReference type="EMBL" id="CP138585">
    <property type="protein sequence ID" value="WPH01590.1"/>
    <property type="molecule type" value="Genomic_DNA"/>
</dbReference>
<dbReference type="InterPro" id="IPR029063">
    <property type="entry name" value="SAM-dependent_MTases_sf"/>
</dbReference>
<name>A0AAQ3RAT5_9PEZI</name>
<dbReference type="Proteomes" id="UP001303373">
    <property type="component" value="Chromosome 6"/>
</dbReference>
<dbReference type="GO" id="GO:0008168">
    <property type="term" value="F:methyltransferase activity"/>
    <property type="evidence" value="ECO:0007669"/>
    <property type="project" value="TreeGrafter"/>
</dbReference>
<sequence>MPPSDSGSARIPLDEEYEPYLANDAATISSARTVATAANNFRVENGRTYHSFRDGEYCFPNDAMAQRHEETINHLCLMSMRDRLFLAPIGDNPKNILDIGTGIGLWAIDMADKFPSANIIGTDLSPVSTAMVPSNVTFEIDDCTADWLYPPDHFDFIHLRGLLGSIRDWPALYKQAFGHLAPGGYIEHAEGDWNLQCLSRTGEPMEPGPEIAQWYENFCKLGNQTGKTFRIAERMKEYITEAGFVDVVEQRLKWPIGSWSSDRHFKELGELNLIGNWDQGVEGWAMALYTRELNWTPEQVREFVQSVKIALRDRDRRYYHEIRVVYAKKPL</sequence>
<protein>
    <recommendedName>
        <fullName evidence="3">S-adenosyl-L-methionine-dependent methyltransferase</fullName>
    </recommendedName>
</protein>
<organism evidence="1 2">
    <name type="scientific">Acrodontium crateriforme</name>
    <dbReference type="NCBI Taxonomy" id="150365"/>
    <lineage>
        <taxon>Eukaryota</taxon>
        <taxon>Fungi</taxon>
        <taxon>Dikarya</taxon>
        <taxon>Ascomycota</taxon>
        <taxon>Pezizomycotina</taxon>
        <taxon>Dothideomycetes</taxon>
        <taxon>Dothideomycetidae</taxon>
        <taxon>Mycosphaerellales</taxon>
        <taxon>Teratosphaeriaceae</taxon>
        <taxon>Acrodontium</taxon>
    </lineage>
</organism>
<dbReference type="AlphaFoldDB" id="A0AAQ3RAT5"/>
<evidence type="ECO:0000313" key="2">
    <source>
        <dbReference type="Proteomes" id="UP001303373"/>
    </source>
</evidence>
<keyword evidence="2" id="KW-1185">Reference proteome</keyword>
<dbReference type="SUPFAM" id="SSF53335">
    <property type="entry name" value="S-adenosyl-L-methionine-dependent methyltransferases"/>
    <property type="match status" value="1"/>
</dbReference>
<proteinExistence type="predicted"/>
<reference evidence="1 2" key="1">
    <citation type="submission" date="2023-11" db="EMBL/GenBank/DDBJ databases">
        <title>An acidophilic fungus is an integral part of prey digestion in a carnivorous sundew plant.</title>
        <authorList>
            <person name="Tsai I.J."/>
        </authorList>
    </citation>
    <scope>NUCLEOTIDE SEQUENCE [LARGE SCALE GENOMIC DNA]</scope>
    <source>
        <strain evidence="1">169a</strain>
    </source>
</reference>
<dbReference type="Pfam" id="PF13489">
    <property type="entry name" value="Methyltransf_23"/>
    <property type="match status" value="1"/>
</dbReference>
<gene>
    <name evidence="1" type="ORF">R9X50_00443800</name>
</gene>
<dbReference type="PANTHER" id="PTHR43591:SF105">
    <property type="entry name" value="METHYLTRANSFERASE DOMAIN-CONTAINING PROTEIN-RELATED"/>
    <property type="match status" value="1"/>
</dbReference>
<dbReference type="CDD" id="cd02440">
    <property type="entry name" value="AdoMet_MTases"/>
    <property type="match status" value="1"/>
</dbReference>
<dbReference type="PANTHER" id="PTHR43591">
    <property type="entry name" value="METHYLTRANSFERASE"/>
    <property type="match status" value="1"/>
</dbReference>
<accession>A0AAQ3RAT5</accession>
<evidence type="ECO:0008006" key="3">
    <source>
        <dbReference type="Google" id="ProtNLM"/>
    </source>
</evidence>